<keyword evidence="4" id="KW-1133">Transmembrane helix</keyword>
<dbReference type="EMBL" id="UAWL01000006">
    <property type="protein sequence ID" value="SQB99041.1"/>
    <property type="molecule type" value="Genomic_DNA"/>
</dbReference>
<keyword evidence="2" id="KW-0547">Nucleotide-binding</keyword>
<dbReference type="InterPro" id="IPR013221">
    <property type="entry name" value="Mur_ligase_cen"/>
</dbReference>
<feature type="domain" description="Mur ligase central" evidence="5">
    <location>
        <begin position="170"/>
        <end position="350"/>
    </location>
</feature>
<reference evidence="6 7" key="1">
    <citation type="submission" date="2018-06" db="EMBL/GenBank/DDBJ databases">
        <authorList>
            <consortium name="Pathogen Informatics"/>
            <person name="Doyle S."/>
        </authorList>
    </citation>
    <scope>NUCLEOTIDE SEQUENCE [LARGE SCALE GENOMIC DNA]</scope>
    <source>
        <strain evidence="6 7">NCTC13102</strain>
    </source>
</reference>
<dbReference type="InterPro" id="IPR036565">
    <property type="entry name" value="Mur-like_cat_sf"/>
</dbReference>
<evidence type="ECO:0000259" key="5">
    <source>
        <dbReference type="Pfam" id="PF08245"/>
    </source>
</evidence>
<evidence type="ECO:0000256" key="1">
    <source>
        <dbReference type="ARBA" id="ARBA00022598"/>
    </source>
</evidence>
<dbReference type="InterPro" id="IPR036615">
    <property type="entry name" value="Mur_ligase_C_dom_sf"/>
</dbReference>
<feature type="transmembrane region" description="Helical" evidence="4">
    <location>
        <begin position="125"/>
        <end position="143"/>
    </location>
</feature>
<keyword evidence="4" id="KW-0812">Transmembrane</keyword>
<dbReference type="GO" id="GO:0047480">
    <property type="term" value="F:UDP-N-acetylmuramoyl-tripeptide-D-alanyl-D-alanine ligase activity"/>
    <property type="evidence" value="ECO:0007669"/>
    <property type="project" value="UniProtKB-EC"/>
</dbReference>
<dbReference type="GO" id="GO:0005524">
    <property type="term" value="F:ATP binding"/>
    <property type="evidence" value="ECO:0007669"/>
    <property type="project" value="UniProtKB-KW"/>
</dbReference>
<name>A0A2X3BDU7_9HELI</name>
<dbReference type="EC" id="6.3.2.10" evidence="6"/>
<organism evidence="6 7">
    <name type="scientific">Helicobacter fennelliae</name>
    <dbReference type="NCBI Taxonomy" id="215"/>
    <lineage>
        <taxon>Bacteria</taxon>
        <taxon>Pseudomonadati</taxon>
        <taxon>Campylobacterota</taxon>
        <taxon>Epsilonproteobacteria</taxon>
        <taxon>Campylobacterales</taxon>
        <taxon>Helicobacteraceae</taxon>
        <taxon>Helicobacter</taxon>
    </lineage>
</organism>
<dbReference type="Pfam" id="PF08245">
    <property type="entry name" value="Mur_ligase_M"/>
    <property type="match status" value="1"/>
</dbReference>
<feature type="transmembrane region" description="Helical" evidence="4">
    <location>
        <begin position="12"/>
        <end position="32"/>
    </location>
</feature>
<evidence type="ECO:0000313" key="7">
    <source>
        <dbReference type="Proteomes" id="UP000250166"/>
    </source>
</evidence>
<protein>
    <submittedName>
        <fullName evidence="6">UDP-N-acetylmuramoylalanyl-D-glutamyl-2, 6-diaminopimelate--ligase</fullName>
        <ecNumber evidence="6">6.3.2.10</ecNumber>
    </submittedName>
</protein>
<dbReference type="Gene3D" id="3.40.1190.10">
    <property type="entry name" value="Mur-like, catalytic domain"/>
    <property type="match status" value="1"/>
</dbReference>
<feature type="transmembrane region" description="Helical" evidence="4">
    <location>
        <begin position="70"/>
        <end position="87"/>
    </location>
</feature>
<dbReference type="SUPFAM" id="SSF53623">
    <property type="entry name" value="MurD-like peptide ligases, catalytic domain"/>
    <property type="match status" value="1"/>
</dbReference>
<evidence type="ECO:0000256" key="4">
    <source>
        <dbReference type="SAM" id="Phobius"/>
    </source>
</evidence>
<accession>A0A2X3BDU7</accession>
<proteinExistence type="predicted"/>
<evidence type="ECO:0000256" key="3">
    <source>
        <dbReference type="ARBA" id="ARBA00022840"/>
    </source>
</evidence>
<dbReference type="PANTHER" id="PTHR43024">
    <property type="entry name" value="UDP-N-ACETYLMURAMOYL-TRIPEPTIDE--D-ALANYL-D-ALANINE LIGASE"/>
    <property type="match status" value="1"/>
</dbReference>
<sequence length="491" mass="56497">MNYLSILDIVSLFVFVFAISYYSITLLQWYNYDIWRVITKHHKYSWHLIYFVCPVVMFFVCFWFDVRIVFYIYLYLVYIPMLIYWAAKLDKRVVFTKRVCRFFVILLVFMLINELIFFIFQVESLYYLCLLSFVFALVFGKIFEDILMRNFIALAKDKLALMPELKIIAITASFGKTSIKNFVAQIFEGYYNIHTTARSINTLKGIVADINNNLNFGTDMYIIEAGARQEGDISEIATLVNPQVAVIGEIGKAHIEYFKTIEKIVKTKFELLESHNLKKAFVYAKNPIPQDLSEAKKALIEPYPLKLRNINATLEQTSFEMEIDGKWELFETYILGRFNVENIAVAIMLAKYFGIKLSNIQKAVKKLTPIPHRFNLSLSNGKTIIDDGFNGNLNGMLEGIRLCGLFEGRKFIVTPGLIESDDESNIKLAEAINKVFDLAIITGDRNSNLLSSHLHIQKVISRDKSQLENVLKGMITSGSLVYFANDAPSYI</sequence>
<dbReference type="Gene3D" id="3.90.190.20">
    <property type="entry name" value="Mur ligase, C-terminal domain"/>
    <property type="match status" value="1"/>
</dbReference>
<keyword evidence="4" id="KW-0472">Membrane</keyword>
<dbReference type="Proteomes" id="UP000250166">
    <property type="component" value="Unassembled WGS sequence"/>
</dbReference>
<dbReference type="RefSeq" id="WP_112058801.1">
    <property type="nucleotide sequence ID" value="NZ_UAWL01000006.1"/>
</dbReference>
<dbReference type="PANTHER" id="PTHR43024:SF1">
    <property type="entry name" value="UDP-N-ACETYLMURAMOYL-TRIPEPTIDE--D-ALANYL-D-ALANINE LIGASE"/>
    <property type="match status" value="1"/>
</dbReference>
<evidence type="ECO:0000256" key="2">
    <source>
        <dbReference type="ARBA" id="ARBA00022741"/>
    </source>
</evidence>
<keyword evidence="1 6" id="KW-0436">Ligase</keyword>
<dbReference type="InterPro" id="IPR051046">
    <property type="entry name" value="MurCDEF_CellWall_CoF430Synth"/>
</dbReference>
<dbReference type="SUPFAM" id="SSF53244">
    <property type="entry name" value="MurD-like peptide ligases, peptide-binding domain"/>
    <property type="match status" value="1"/>
</dbReference>
<feature type="transmembrane region" description="Helical" evidence="4">
    <location>
        <begin position="44"/>
        <end position="64"/>
    </location>
</feature>
<keyword evidence="3" id="KW-0067">ATP-binding</keyword>
<feature type="transmembrane region" description="Helical" evidence="4">
    <location>
        <begin position="99"/>
        <end position="119"/>
    </location>
</feature>
<evidence type="ECO:0000313" key="6">
    <source>
        <dbReference type="EMBL" id="SQB99041.1"/>
    </source>
</evidence>
<dbReference type="AlphaFoldDB" id="A0A2X3BDU7"/>
<gene>
    <name evidence="6" type="primary">murF</name>
    <name evidence="6" type="ORF">NCTC13102_01515</name>
</gene>